<gene>
    <name evidence="1" type="ORF">PAHAL_3G274800</name>
</gene>
<dbReference type="EMBL" id="CM008048">
    <property type="protein sequence ID" value="PVH62362.1"/>
    <property type="molecule type" value="Genomic_DNA"/>
</dbReference>
<dbReference type="Proteomes" id="UP000243499">
    <property type="component" value="Chromosome 3"/>
</dbReference>
<dbReference type="AlphaFoldDB" id="A0A2T8KJP4"/>
<dbReference type="Gramene" id="PVH62362">
    <property type="protein sequence ID" value="PVH62362"/>
    <property type="gene ID" value="PAHAL_3G274800"/>
</dbReference>
<protein>
    <submittedName>
        <fullName evidence="1">Uncharacterized protein</fullName>
    </submittedName>
</protein>
<organism evidence="1">
    <name type="scientific">Panicum hallii</name>
    <dbReference type="NCBI Taxonomy" id="206008"/>
    <lineage>
        <taxon>Eukaryota</taxon>
        <taxon>Viridiplantae</taxon>
        <taxon>Streptophyta</taxon>
        <taxon>Embryophyta</taxon>
        <taxon>Tracheophyta</taxon>
        <taxon>Spermatophyta</taxon>
        <taxon>Magnoliopsida</taxon>
        <taxon>Liliopsida</taxon>
        <taxon>Poales</taxon>
        <taxon>Poaceae</taxon>
        <taxon>PACMAD clade</taxon>
        <taxon>Panicoideae</taxon>
        <taxon>Panicodae</taxon>
        <taxon>Paniceae</taxon>
        <taxon>Panicinae</taxon>
        <taxon>Panicum</taxon>
        <taxon>Panicum sect. Panicum</taxon>
    </lineage>
</organism>
<proteinExistence type="predicted"/>
<evidence type="ECO:0000313" key="1">
    <source>
        <dbReference type="EMBL" id="PVH62362.1"/>
    </source>
</evidence>
<accession>A0A2T8KJP4</accession>
<sequence>MHTHSMAGSPISVAISKTLMKSQLLKYGTRSSSPLPLHLPRLSVLGLVICSSAHPWRSRSTAGRRCPRPSLLEAWPPPPPRLLRCPSLMPWLPATSTSSMLATWTSPPPSCTSARRKPTIVFFYSLLTIVHCTSRTDFHSSIPMLYFVFSFRSVREDEVARAQLPPCRKDKKRKAKNW</sequence>
<reference evidence="1" key="1">
    <citation type="submission" date="2018-04" db="EMBL/GenBank/DDBJ databases">
        <title>WGS assembly of Panicum hallii.</title>
        <authorList>
            <person name="Lovell J."/>
            <person name="Jenkins J."/>
            <person name="Lowry D."/>
            <person name="Mamidi S."/>
            <person name="Sreedasyam A."/>
            <person name="Weng X."/>
            <person name="Barry K."/>
            <person name="Bonette J."/>
            <person name="Campitelli B."/>
            <person name="Daum C."/>
            <person name="Gordon S."/>
            <person name="Gould B."/>
            <person name="Lipzen A."/>
            <person name="Macqueen A."/>
            <person name="Palacio-Mejia J."/>
            <person name="Plott C."/>
            <person name="Shakirov E."/>
            <person name="Shu S."/>
            <person name="Yoshinaga Y."/>
            <person name="Zane M."/>
            <person name="Rokhsar D."/>
            <person name="Grimwood J."/>
            <person name="Schmutz J."/>
            <person name="Juenger T."/>
        </authorList>
    </citation>
    <scope>NUCLEOTIDE SEQUENCE [LARGE SCALE GENOMIC DNA]</scope>
    <source>
        <strain evidence="1">FIL2</strain>
    </source>
</reference>
<name>A0A2T8KJP4_9POAL</name>